<protein>
    <submittedName>
        <fullName evidence="2">Uncharacterized protein</fullName>
    </submittedName>
</protein>
<feature type="region of interest" description="Disordered" evidence="1">
    <location>
        <begin position="1"/>
        <end position="37"/>
    </location>
</feature>
<evidence type="ECO:0000313" key="2">
    <source>
        <dbReference type="EMBL" id="ERM84223.1"/>
    </source>
</evidence>
<evidence type="ECO:0000313" key="3">
    <source>
        <dbReference type="Proteomes" id="UP000016843"/>
    </source>
</evidence>
<accession>U5C2D2</accession>
<keyword evidence="3" id="KW-1185">Reference proteome</keyword>
<organism evidence="2 3">
    <name type="scientific">Rhodonellum psychrophilum GCM71 = DSM 17998</name>
    <dbReference type="NCBI Taxonomy" id="1123057"/>
    <lineage>
        <taxon>Bacteria</taxon>
        <taxon>Pseudomonadati</taxon>
        <taxon>Bacteroidota</taxon>
        <taxon>Cytophagia</taxon>
        <taxon>Cytophagales</taxon>
        <taxon>Cytophagaceae</taxon>
        <taxon>Rhodonellum</taxon>
    </lineage>
</organism>
<sequence>MLKVSTWRNKEQQKRPMIKDFQPVTGLPNKDLIHGTV</sequence>
<comment type="caution">
    <text evidence="2">The sequence shown here is derived from an EMBL/GenBank/DDBJ whole genome shotgun (WGS) entry which is preliminary data.</text>
</comment>
<dbReference type="Proteomes" id="UP000016843">
    <property type="component" value="Unassembled WGS sequence"/>
</dbReference>
<evidence type="ECO:0000256" key="1">
    <source>
        <dbReference type="SAM" id="MobiDB-lite"/>
    </source>
</evidence>
<feature type="compositionally biased region" description="Basic and acidic residues" evidence="1">
    <location>
        <begin position="8"/>
        <end position="18"/>
    </location>
</feature>
<proteinExistence type="predicted"/>
<gene>
    <name evidence="2" type="ORF">P872_15690</name>
</gene>
<dbReference type="EMBL" id="AWXR01000006">
    <property type="protein sequence ID" value="ERM84223.1"/>
    <property type="molecule type" value="Genomic_DNA"/>
</dbReference>
<reference evidence="2 3" key="1">
    <citation type="journal article" date="2013" name="Genome Announc.">
        <title>Draft Genome Sequence of the Psychrophilic and Alkaliphilic Rhodonellum psychrophilum Strain GCM71T.</title>
        <authorList>
            <person name="Hauptmann A.L."/>
            <person name="Glaring M.A."/>
            <person name="Hallin P.F."/>
            <person name="Prieme A."/>
            <person name="Stougaard P."/>
        </authorList>
    </citation>
    <scope>NUCLEOTIDE SEQUENCE [LARGE SCALE GENOMIC DNA]</scope>
    <source>
        <strain evidence="2 3">GCM71</strain>
    </source>
</reference>
<name>U5C2D2_9BACT</name>
<dbReference type="AlphaFoldDB" id="U5C2D2"/>